<sequence>MDDSSAVAQAADNNHGTHGTHVINGINGAAKSSLNGRALRPRRTARPRGPGMLARTLSIAARLLTWYTILTILLRCPGSLDACDDASPRICKPYLQLKRAVAPHVEPYYDAYAAPYVDLVRPYYHAVDQRILTPGWNYAKQHGGPRLQQVQALGRAQWDQSVQPQVDKYRGLARARYDERLAPHIRRVSAAAGPYYDIARTNALQTYHELLLPAYRYAQPRLRDGYRAAAAFTGRTVVPAFAWTWNKTYAFLDGTVGPRLRAIYTENVEPQLVKISKRLGRHNTGKKSVPKPPPPPSTDAAPSVSTETASSFAKPAVSVSATSAASSATPPPAAAASEKSSSATAHAGRTRATMEPVPPPEADELEQESEVRRSARETVAADLRDWQERYAKAADEGAAEIDQRVHEIAKRMLRRDARVTGQALLEQLQVESISQLVTLRRAILDVIGTVNRGAASRDDAQEQIVLLVRRTGLAVKEKAQAVRTWRERYEAELRTAITKAAETHFAILENIRDLALQRIGMKWAWMDGVTYKDWAKYHLLKSRFDEWKADLETHIVTHPTLEAAQLAAADIEDSAMKAAASTAKELARLKQVAAWKLAAGDASPEFDSTLMQQAAEAAEAARQAAAGATEAVEQAVEGPAEAVEQAAEGAAEAVEQAVEGTAEAVEQAAEGAAEAVEQAAGGATDAAADGIAHGASLASEAASFASEAVEGGASLASEAVSKATDAMLGASEQTAPLDQEIPVAPESPAAPSESAVEASVDYEDVQTSASDDAASPETTSEPELETDPAEADEPSSVVEPTPDASPNVASSMIFETPVTVGNVTEQADDETGDQAGPVELPVEDTHAVEDREEDDTEESAGQASTTTSVKPALFGAAAQSVPSRQPILDDDVADAMESMQEHLKSVYSAAMSRANDQYSRALSVVSAQIRGTPNPVHEQLLASVTVAYSQAMASASSRLDHALRVASEQLHGTKTTTTTTTPHILPTAEPTVSEQLARQYAAASSIVSELLVGREPSFSESVVSRLSAAFAAGTSAASQAGEAVKNVGDKVASAASSATAATKDEL</sequence>
<dbReference type="PANTHER" id="PTHR23242">
    <property type="entry name" value="TRANSCRIPTION FACTOR HOXA13"/>
    <property type="match status" value="1"/>
</dbReference>
<gene>
    <name evidence="2" type="ORF">TT172_LOCUS5508</name>
</gene>
<feature type="region of interest" description="Disordered" evidence="1">
    <location>
        <begin position="323"/>
        <end position="376"/>
    </location>
</feature>
<proteinExistence type="predicted"/>
<dbReference type="AlphaFoldDB" id="A0A3S4C763"/>
<feature type="compositionally biased region" description="Low complexity" evidence="1">
    <location>
        <begin position="742"/>
        <end position="759"/>
    </location>
</feature>
<organism evidence="2 3">
    <name type="scientific">Thermothielavioides terrestris</name>
    <dbReference type="NCBI Taxonomy" id="2587410"/>
    <lineage>
        <taxon>Eukaryota</taxon>
        <taxon>Fungi</taxon>
        <taxon>Dikarya</taxon>
        <taxon>Ascomycota</taxon>
        <taxon>Pezizomycotina</taxon>
        <taxon>Sordariomycetes</taxon>
        <taxon>Sordariomycetidae</taxon>
        <taxon>Sordariales</taxon>
        <taxon>Chaetomiaceae</taxon>
        <taxon>Thermothielavioides</taxon>
    </lineage>
</organism>
<evidence type="ECO:0000313" key="3">
    <source>
        <dbReference type="Proteomes" id="UP000289323"/>
    </source>
</evidence>
<protein>
    <submittedName>
        <fullName evidence="2">F7daa86a-854d-4582-8f46-f3f2b2b44c16</fullName>
    </submittedName>
</protein>
<evidence type="ECO:0000313" key="2">
    <source>
        <dbReference type="EMBL" id="SPQ23089.1"/>
    </source>
</evidence>
<dbReference type="EMBL" id="OUUZ01000009">
    <property type="protein sequence ID" value="SPQ23089.1"/>
    <property type="molecule type" value="Genomic_DNA"/>
</dbReference>
<feature type="compositionally biased region" description="Basic residues" evidence="1">
    <location>
        <begin position="276"/>
        <end position="289"/>
    </location>
</feature>
<dbReference type="PANTHER" id="PTHR23242:SF9">
    <property type="entry name" value="TRANSCRIPTION FACTOR HOXA13"/>
    <property type="match status" value="1"/>
</dbReference>
<feature type="compositionally biased region" description="Low complexity" evidence="1">
    <location>
        <begin position="323"/>
        <end position="345"/>
    </location>
</feature>
<feature type="compositionally biased region" description="Polar residues" evidence="1">
    <location>
        <begin position="859"/>
        <end position="869"/>
    </location>
</feature>
<accession>A0A3S4C763</accession>
<dbReference type="Proteomes" id="UP000289323">
    <property type="component" value="Unassembled WGS sequence"/>
</dbReference>
<feature type="region of interest" description="Disordered" evidence="1">
    <location>
        <begin position="1"/>
        <end position="24"/>
    </location>
</feature>
<reference evidence="2 3" key="1">
    <citation type="submission" date="2018-04" db="EMBL/GenBank/DDBJ databases">
        <authorList>
            <person name="Huttner S."/>
            <person name="Dainat J."/>
        </authorList>
    </citation>
    <scope>NUCLEOTIDE SEQUENCE [LARGE SCALE GENOMIC DNA]</scope>
</reference>
<evidence type="ECO:0000256" key="1">
    <source>
        <dbReference type="SAM" id="MobiDB-lite"/>
    </source>
</evidence>
<feature type="region of interest" description="Disordered" evidence="1">
    <location>
        <begin position="734"/>
        <end position="871"/>
    </location>
</feature>
<name>A0A3S4C763_9PEZI</name>
<feature type="region of interest" description="Disordered" evidence="1">
    <location>
        <begin position="276"/>
        <end position="309"/>
    </location>
</feature>
<feature type="compositionally biased region" description="Acidic residues" evidence="1">
    <location>
        <begin position="780"/>
        <end position="793"/>
    </location>
</feature>